<sequence length="111" mass="13011">MLYCSFLDRDVSGYMDEYHQSRTSTWDQIGKMYAKSCLDAPAAVFYKLFNQLDLIRQQMDLAFHVVDLMAYVKCYKKLVWLDKRMVVPAISLAIWSLLVNVSFPRVDVRIC</sequence>
<reference evidence="2" key="1">
    <citation type="journal article" date="2023" name="Front. Plant Sci.">
        <title>Chromosomal-level genome assembly of Melastoma candidum provides insights into trichome evolution.</title>
        <authorList>
            <person name="Zhong Y."/>
            <person name="Wu W."/>
            <person name="Sun C."/>
            <person name="Zou P."/>
            <person name="Liu Y."/>
            <person name="Dai S."/>
            <person name="Zhou R."/>
        </authorList>
    </citation>
    <scope>NUCLEOTIDE SEQUENCE [LARGE SCALE GENOMIC DNA]</scope>
</reference>
<organism evidence="1 2">
    <name type="scientific">Melastoma candidum</name>
    <dbReference type="NCBI Taxonomy" id="119954"/>
    <lineage>
        <taxon>Eukaryota</taxon>
        <taxon>Viridiplantae</taxon>
        <taxon>Streptophyta</taxon>
        <taxon>Embryophyta</taxon>
        <taxon>Tracheophyta</taxon>
        <taxon>Spermatophyta</taxon>
        <taxon>Magnoliopsida</taxon>
        <taxon>eudicotyledons</taxon>
        <taxon>Gunneridae</taxon>
        <taxon>Pentapetalae</taxon>
        <taxon>rosids</taxon>
        <taxon>malvids</taxon>
        <taxon>Myrtales</taxon>
        <taxon>Melastomataceae</taxon>
        <taxon>Melastomatoideae</taxon>
        <taxon>Melastomateae</taxon>
        <taxon>Melastoma</taxon>
    </lineage>
</organism>
<name>A0ACB9RG04_9MYRT</name>
<dbReference type="EMBL" id="CM042883">
    <property type="protein sequence ID" value="KAI4377630.1"/>
    <property type="molecule type" value="Genomic_DNA"/>
</dbReference>
<dbReference type="Proteomes" id="UP001057402">
    <property type="component" value="Chromosome 4"/>
</dbReference>
<gene>
    <name evidence="1" type="ORF">MLD38_015227</name>
</gene>
<accession>A0ACB9RG04</accession>
<comment type="caution">
    <text evidence="1">The sequence shown here is derived from an EMBL/GenBank/DDBJ whole genome shotgun (WGS) entry which is preliminary data.</text>
</comment>
<keyword evidence="2" id="KW-1185">Reference proteome</keyword>
<proteinExistence type="predicted"/>
<protein>
    <submittedName>
        <fullName evidence="1">Uncharacterized protein</fullName>
    </submittedName>
</protein>
<evidence type="ECO:0000313" key="1">
    <source>
        <dbReference type="EMBL" id="KAI4377630.1"/>
    </source>
</evidence>
<evidence type="ECO:0000313" key="2">
    <source>
        <dbReference type="Proteomes" id="UP001057402"/>
    </source>
</evidence>